<reference evidence="2 3" key="1">
    <citation type="submission" date="2022-08" db="EMBL/GenBank/DDBJ databases">
        <title>Bacterial and archaeal communities from various locations to study Microbial Dark Matter (Phase II).</title>
        <authorList>
            <person name="Stepanauskas R."/>
        </authorList>
    </citation>
    <scope>NUCLEOTIDE SEQUENCE [LARGE SCALE GENOMIC DNA]</scope>
    <source>
        <strain evidence="2 3">PD1</strain>
    </source>
</reference>
<dbReference type="InterPro" id="IPR029060">
    <property type="entry name" value="PIN-like_dom_sf"/>
</dbReference>
<evidence type="ECO:0000313" key="3">
    <source>
        <dbReference type="Proteomes" id="UP001204798"/>
    </source>
</evidence>
<dbReference type="Gene3D" id="3.40.50.1010">
    <property type="entry name" value="5'-nuclease"/>
    <property type="match status" value="1"/>
</dbReference>
<dbReference type="PANTHER" id="PTHR35901:SF1">
    <property type="entry name" value="EXONUCLEASE VAPC9"/>
    <property type="match status" value="1"/>
</dbReference>
<comment type="caution">
    <text evidence="2">The sequence shown here is derived from an EMBL/GenBank/DDBJ whole genome shotgun (WGS) entry which is preliminary data.</text>
</comment>
<dbReference type="EMBL" id="JANUCP010000001">
    <property type="protein sequence ID" value="MCS3918165.1"/>
    <property type="molecule type" value="Genomic_DNA"/>
</dbReference>
<evidence type="ECO:0000313" key="2">
    <source>
        <dbReference type="EMBL" id="MCS3918165.1"/>
    </source>
</evidence>
<proteinExistence type="predicted"/>
<gene>
    <name evidence="2" type="ORF">M2350_000562</name>
</gene>
<organism evidence="2 3">
    <name type="scientific">Candidatus Fervidibacter sacchari</name>
    <dbReference type="NCBI Taxonomy" id="1448929"/>
    <lineage>
        <taxon>Bacteria</taxon>
        <taxon>Candidatus Fervidibacterota</taxon>
        <taxon>Candidatus Fervidibacter</taxon>
    </lineage>
</organism>
<sequence>MLWFLIDEPPDLRAKARLLLDDIMLGRVAVHVPDIWLFEVSGGLVKAVHAKRLTITQAQAALSIVDALVALPNWHTHFHNRDWLYSDVARWAMGYSVIFYDAVYLFLALRQQATFWTADQRLYRFLAQTKRRKLPVQWIGNYKVKW</sequence>
<keyword evidence="1" id="KW-0460">Magnesium</keyword>
<dbReference type="InterPro" id="IPR051619">
    <property type="entry name" value="TypeII_TA_RNase_PINc/VapC"/>
</dbReference>
<evidence type="ECO:0000256" key="1">
    <source>
        <dbReference type="ARBA" id="ARBA00022842"/>
    </source>
</evidence>
<keyword evidence="3" id="KW-1185">Reference proteome</keyword>
<dbReference type="CDD" id="cd09873">
    <property type="entry name" value="PIN_Pae0151-like"/>
    <property type="match status" value="1"/>
</dbReference>
<protein>
    <submittedName>
        <fullName evidence="2">Nucleic acid-binding protein</fullName>
    </submittedName>
</protein>
<name>A0ABT2EJY8_9BACT</name>
<dbReference type="RefSeq" id="WP_259093669.1">
    <property type="nucleotide sequence ID" value="NZ_CP130454.1"/>
</dbReference>
<dbReference type="PANTHER" id="PTHR35901">
    <property type="entry name" value="RIBONUCLEASE VAPC3"/>
    <property type="match status" value="1"/>
</dbReference>
<accession>A0ABT2EJY8</accession>
<dbReference type="SUPFAM" id="SSF88723">
    <property type="entry name" value="PIN domain-like"/>
    <property type="match status" value="1"/>
</dbReference>
<dbReference type="Proteomes" id="UP001204798">
    <property type="component" value="Unassembled WGS sequence"/>
</dbReference>
<dbReference type="InterPro" id="IPR044153">
    <property type="entry name" value="PIN_Pae0151-like"/>
</dbReference>